<dbReference type="Gene3D" id="3.90.960.10">
    <property type="entry name" value="YbaK/aminoacyl-tRNA synthetase-associated domain"/>
    <property type="match status" value="1"/>
</dbReference>
<dbReference type="InterPro" id="IPR036754">
    <property type="entry name" value="YbaK/aa-tRNA-synt-asso_dom_sf"/>
</dbReference>
<comment type="caution">
    <text evidence="2">The sequence shown here is derived from an EMBL/GenBank/DDBJ whole genome shotgun (WGS) entry which is preliminary data.</text>
</comment>
<evidence type="ECO:0000313" key="3">
    <source>
        <dbReference type="Proteomes" id="UP000653127"/>
    </source>
</evidence>
<gene>
    <name evidence="2" type="ORF">H8711_10655</name>
</gene>
<feature type="domain" description="YbaK/aminoacyl-tRNA synthetase-associated" evidence="1">
    <location>
        <begin position="24"/>
        <end position="137"/>
    </location>
</feature>
<dbReference type="EMBL" id="JACRST010000018">
    <property type="protein sequence ID" value="MBC8547385.1"/>
    <property type="molecule type" value="Genomic_DNA"/>
</dbReference>
<dbReference type="Proteomes" id="UP000653127">
    <property type="component" value="Unassembled WGS sequence"/>
</dbReference>
<dbReference type="InterPro" id="IPR007214">
    <property type="entry name" value="YbaK/aa-tRNA-synth-assoc-dom"/>
</dbReference>
<proteinExistence type="predicted"/>
<accession>A0A926I5E5</accession>
<reference evidence="2" key="1">
    <citation type="submission" date="2020-08" db="EMBL/GenBank/DDBJ databases">
        <title>Genome public.</title>
        <authorList>
            <person name="Liu C."/>
            <person name="Sun Q."/>
        </authorList>
    </citation>
    <scope>NUCLEOTIDE SEQUENCE</scope>
    <source>
        <strain evidence="2">NSJ-31</strain>
    </source>
</reference>
<protein>
    <submittedName>
        <fullName evidence="2">YbaK/EbsC family protein</fullName>
    </submittedName>
</protein>
<evidence type="ECO:0000313" key="2">
    <source>
        <dbReference type="EMBL" id="MBC8547385.1"/>
    </source>
</evidence>
<dbReference type="CDD" id="cd04333">
    <property type="entry name" value="ProX_deacylase"/>
    <property type="match status" value="1"/>
</dbReference>
<dbReference type="GO" id="GO:0002161">
    <property type="term" value="F:aminoacyl-tRNA deacylase activity"/>
    <property type="evidence" value="ECO:0007669"/>
    <property type="project" value="InterPro"/>
</dbReference>
<keyword evidence="3" id="KW-1185">Reference proteome</keyword>
<name>A0A926I5E5_9FIRM</name>
<dbReference type="SUPFAM" id="SSF55826">
    <property type="entry name" value="YbaK/ProRS associated domain"/>
    <property type="match status" value="1"/>
</dbReference>
<dbReference type="Pfam" id="PF04073">
    <property type="entry name" value="tRNA_edit"/>
    <property type="match status" value="1"/>
</dbReference>
<evidence type="ECO:0000259" key="1">
    <source>
        <dbReference type="Pfam" id="PF04073"/>
    </source>
</evidence>
<organism evidence="2 3">
    <name type="scientific">Ligaoa zhengdingensis</name>
    <dbReference type="NCBI Taxonomy" id="2763658"/>
    <lineage>
        <taxon>Bacteria</taxon>
        <taxon>Bacillati</taxon>
        <taxon>Bacillota</taxon>
        <taxon>Clostridia</taxon>
        <taxon>Eubacteriales</taxon>
        <taxon>Oscillospiraceae</taxon>
        <taxon>Ligaoa</taxon>
    </lineage>
</organism>
<dbReference type="RefSeq" id="WP_249283427.1">
    <property type="nucleotide sequence ID" value="NZ_JACRST010000018.1"/>
</dbReference>
<dbReference type="PANTHER" id="PTHR30411:SF1">
    <property type="entry name" value="CYTOPLASMIC PROTEIN"/>
    <property type="match status" value="1"/>
</dbReference>
<dbReference type="PANTHER" id="PTHR30411">
    <property type="entry name" value="CYTOPLASMIC PROTEIN"/>
    <property type="match status" value="1"/>
</dbReference>
<dbReference type="AlphaFoldDB" id="A0A926I5E5"/>
<sequence>MKTKVEEYFEREHLPYKVLYMDQSTATVPLAAAALGVEPDRIAKSLTFRLKGRDIMILACGTARIDNRKFKDAFGCKAKMMTPEEALALTGYAVGGVCPFDLPGNIAVYLDESLRRFETVFPAAGASNACVEMAPGEIAGLTGAQWIDVAKAEEPEKQE</sequence>